<reference evidence="2" key="1">
    <citation type="journal article" date="2013" name="J. Plant Res.">
        <title>Effect of fungi and light on seed germination of three Opuntia species from semiarid lands of central Mexico.</title>
        <authorList>
            <person name="Delgado-Sanchez P."/>
            <person name="Jimenez-Bremont J.F."/>
            <person name="Guerrero-Gonzalez Mde L."/>
            <person name="Flores J."/>
        </authorList>
    </citation>
    <scope>NUCLEOTIDE SEQUENCE</scope>
    <source>
        <tissue evidence="2">Cladode</tissue>
    </source>
</reference>
<protein>
    <submittedName>
        <fullName evidence="2">Uncharacterized protein</fullName>
    </submittedName>
</protein>
<dbReference type="AlphaFoldDB" id="A0A7C9DVY0"/>
<evidence type="ECO:0000256" key="1">
    <source>
        <dbReference type="SAM" id="MobiDB-lite"/>
    </source>
</evidence>
<organism evidence="2">
    <name type="scientific">Opuntia streptacantha</name>
    <name type="common">Prickly pear cactus</name>
    <name type="synonym">Opuntia cardona</name>
    <dbReference type="NCBI Taxonomy" id="393608"/>
    <lineage>
        <taxon>Eukaryota</taxon>
        <taxon>Viridiplantae</taxon>
        <taxon>Streptophyta</taxon>
        <taxon>Embryophyta</taxon>
        <taxon>Tracheophyta</taxon>
        <taxon>Spermatophyta</taxon>
        <taxon>Magnoliopsida</taxon>
        <taxon>eudicotyledons</taxon>
        <taxon>Gunneridae</taxon>
        <taxon>Pentapetalae</taxon>
        <taxon>Caryophyllales</taxon>
        <taxon>Cactineae</taxon>
        <taxon>Cactaceae</taxon>
        <taxon>Opuntioideae</taxon>
        <taxon>Opuntia</taxon>
    </lineage>
</organism>
<feature type="compositionally biased region" description="Polar residues" evidence="1">
    <location>
        <begin position="114"/>
        <end position="135"/>
    </location>
</feature>
<accession>A0A7C9DVY0</accession>
<feature type="compositionally biased region" description="Basic and acidic residues" evidence="1">
    <location>
        <begin position="1"/>
        <end position="29"/>
    </location>
</feature>
<feature type="region of interest" description="Disordered" evidence="1">
    <location>
        <begin position="63"/>
        <end position="158"/>
    </location>
</feature>
<feature type="region of interest" description="Disordered" evidence="1">
    <location>
        <begin position="1"/>
        <end position="32"/>
    </location>
</feature>
<name>A0A7C9DVY0_OPUST</name>
<dbReference type="EMBL" id="GISG01144871">
    <property type="protein sequence ID" value="MBA4646109.1"/>
    <property type="molecule type" value="Transcribed_RNA"/>
</dbReference>
<proteinExistence type="predicted"/>
<sequence length="158" mass="17580">MSDKPQEDQEVNSKKDYSITSARMRDPDSMKNNMHAQNLAYEGTMLSPVSTLLKKVEKANSGNLMDISKHGRKVTHREYEVETTNGGTVTKRRKTKSTVMFGDPRKHKKVATPKGNTPRNSMKGTKTKGHSQPSNIGDLFSEGSLNPYADGDDPYAFD</sequence>
<evidence type="ECO:0000313" key="2">
    <source>
        <dbReference type="EMBL" id="MBA4646109.1"/>
    </source>
</evidence>
<reference evidence="2" key="2">
    <citation type="submission" date="2020-07" db="EMBL/GenBank/DDBJ databases">
        <authorList>
            <person name="Vera ALvarez R."/>
            <person name="Arias-Moreno D.M."/>
            <person name="Jimenez-Jacinto V."/>
            <person name="Jimenez-Bremont J.F."/>
            <person name="Swaminathan K."/>
            <person name="Moose S.P."/>
            <person name="Guerrero-Gonzalez M.L."/>
            <person name="Marino-Ramirez L."/>
            <person name="Landsman D."/>
            <person name="Rodriguez-Kessler M."/>
            <person name="Delgado-Sanchez P."/>
        </authorList>
    </citation>
    <scope>NUCLEOTIDE SEQUENCE</scope>
    <source>
        <tissue evidence="2">Cladode</tissue>
    </source>
</reference>